<dbReference type="RefSeq" id="WP_284284505.1">
    <property type="nucleotide sequence ID" value="NZ_BSUJ01000001.1"/>
</dbReference>
<evidence type="ECO:0000256" key="1">
    <source>
        <dbReference type="ARBA" id="ARBA00004651"/>
    </source>
</evidence>
<organism evidence="7 8">
    <name type="scientific">Arsenicicoccus piscis</name>
    <dbReference type="NCBI Taxonomy" id="673954"/>
    <lineage>
        <taxon>Bacteria</taxon>
        <taxon>Bacillati</taxon>
        <taxon>Actinomycetota</taxon>
        <taxon>Actinomycetes</taxon>
        <taxon>Micrococcales</taxon>
        <taxon>Intrasporangiaceae</taxon>
        <taxon>Arsenicicoccus</taxon>
    </lineage>
</organism>
<evidence type="ECO:0000256" key="2">
    <source>
        <dbReference type="ARBA" id="ARBA00022475"/>
    </source>
</evidence>
<dbReference type="PANTHER" id="PTHR30213">
    <property type="entry name" value="INNER MEMBRANE PROTEIN YHJD"/>
    <property type="match status" value="1"/>
</dbReference>
<comment type="subcellular location">
    <subcellularLocation>
        <location evidence="1">Cell membrane</location>
        <topology evidence="1">Multi-pass membrane protein</topology>
    </subcellularLocation>
</comment>
<comment type="caution">
    <text evidence="7">The sequence shown here is derived from an EMBL/GenBank/DDBJ whole genome shotgun (WGS) entry which is preliminary data.</text>
</comment>
<keyword evidence="8" id="KW-1185">Reference proteome</keyword>
<protein>
    <submittedName>
        <fullName evidence="7">Membrane protein</fullName>
    </submittedName>
</protein>
<feature type="transmembrane region" description="Helical" evidence="6">
    <location>
        <begin position="194"/>
        <end position="213"/>
    </location>
</feature>
<accession>A0ABQ6HNZ4</accession>
<name>A0ABQ6HNZ4_9MICO</name>
<feature type="transmembrane region" description="Helical" evidence="6">
    <location>
        <begin position="113"/>
        <end position="133"/>
    </location>
</feature>
<evidence type="ECO:0000256" key="3">
    <source>
        <dbReference type="ARBA" id="ARBA00022692"/>
    </source>
</evidence>
<sequence length="347" mass="36844">MPTRAALRSRVARIPGGLSCWRLARLTVRLCLRHRVTGLASEAGFFALLSLPPLVLGLFAGLGYVGTFIGPDRVAEVVRSIEVYATRFLSDDSISAVLVPTVDEVFRGGRGDLVSLGFLLSLWSGSRALNVFVDTISIMYGQSGVRGIVRTRALSFTLYTLAVLLGAVVVPLVLLGPELLAAVLPAPLMLLETLYWPTVGLAGVAALTSLFHIATPRRSPWARDLPGAALAVALWLASSWVVRTGLAASIGGTSIYGPLASPIVLLIWLYTLAIAVLIGAAMNASVRQLWPVPDRASTRARIVELVRDELDRRRSPSPWGPVMAGLVTPVGGATRTAGDWTPLPGIG</sequence>
<feature type="transmembrane region" description="Helical" evidence="6">
    <location>
        <begin position="153"/>
        <end position="174"/>
    </location>
</feature>
<reference evidence="8" key="1">
    <citation type="journal article" date="2019" name="Int. J. Syst. Evol. Microbiol.">
        <title>The Global Catalogue of Microorganisms (GCM) 10K type strain sequencing project: providing services to taxonomists for standard genome sequencing and annotation.</title>
        <authorList>
            <consortium name="The Broad Institute Genomics Platform"/>
            <consortium name="The Broad Institute Genome Sequencing Center for Infectious Disease"/>
            <person name="Wu L."/>
            <person name="Ma J."/>
        </authorList>
    </citation>
    <scope>NUCLEOTIDE SEQUENCE [LARGE SCALE GENOMIC DNA]</scope>
    <source>
        <strain evidence="8">NBRC 105830</strain>
    </source>
</reference>
<dbReference type="PANTHER" id="PTHR30213:SF0">
    <property type="entry name" value="UPF0761 MEMBRANE PROTEIN YIHY"/>
    <property type="match status" value="1"/>
</dbReference>
<dbReference type="InterPro" id="IPR017039">
    <property type="entry name" value="Virul_fac_BrkB"/>
</dbReference>
<keyword evidence="4 6" id="KW-1133">Transmembrane helix</keyword>
<keyword evidence="2" id="KW-1003">Cell membrane</keyword>
<keyword evidence="5 6" id="KW-0472">Membrane</keyword>
<proteinExistence type="predicted"/>
<evidence type="ECO:0000256" key="6">
    <source>
        <dbReference type="SAM" id="Phobius"/>
    </source>
</evidence>
<evidence type="ECO:0000313" key="7">
    <source>
        <dbReference type="EMBL" id="GMA19882.1"/>
    </source>
</evidence>
<evidence type="ECO:0000313" key="8">
    <source>
        <dbReference type="Proteomes" id="UP001157109"/>
    </source>
</evidence>
<feature type="transmembrane region" description="Helical" evidence="6">
    <location>
        <begin position="225"/>
        <end position="243"/>
    </location>
</feature>
<evidence type="ECO:0000256" key="4">
    <source>
        <dbReference type="ARBA" id="ARBA00022989"/>
    </source>
</evidence>
<dbReference type="Pfam" id="PF03631">
    <property type="entry name" value="Virul_fac_BrkB"/>
    <property type="match status" value="1"/>
</dbReference>
<gene>
    <name evidence="7" type="ORF">GCM10025862_19030</name>
</gene>
<dbReference type="Proteomes" id="UP001157109">
    <property type="component" value="Unassembled WGS sequence"/>
</dbReference>
<feature type="transmembrane region" description="Helical" evidence="6">
    <location>
        <begin position="43"/>
        <end position="65"/>
    </location>
</feature>
<evidence type="ECO:0000256" key="5">
    <source>
        <dbReference type="ARBA" id="ARBA00023136"/>
    </source>
</evidence>
<feature type="transmembrane region" description="Helical" evidence="6">
    <location>
        <begin position="263"/>
        <end position="286"/>
    </location>
</feature>
<keyword evidence="3 6" id="KW-0812">Transmembrane</keyword>
<dbReference type="EMBL" id="BSUJ01000001">
    <property type="protein sequence ID" value="GMA19882.1"/>
    <property type="molecule type" value="Genomic_DNA"/>
</dbReference>